<dbReference type="EMBL" id="FNFB01000007">
    <property type="protein sequence ID" value="SDK42751.1"/>
    <property type="molecule type" value="Genomic_DNA"/>
</dbReference>
<keyword evidence="1" id="KW-0732">Signal</keyword>
<dbReference type="OrthoDB" id="1099523at2"/>
<dbReference type="RefSeq" id="WP_090764667.1">
    <property type="nucleotide sequence ID" value="NZ_FNFB01000007.1"/>
</dbReference>
<organism evidence="2 3">
    <name type="scientific">Nonomuraea maritima</name>
    <dbReference type="NCBI Taxonomy" id="683260"/>
    <lineage>
        <taxon>Bacteria</taxon>
        <taxon>Bacillati</taxon>
        <taxon>Actinomycetota</taxon>
        <taxon>Actinomycetes</taxon>
        <taxon>Streptosporangiales</taxon>
        <taxon>Streptosporangiaceae</taxon>
        <taxon>Nonomuraea</taxon>
    </lineage>
</organism>
<feature type="chain" id="PRO_5011574982" description="Spore-associated protein A" evidence="1">
    <location>
        <begin position="26"/>
        <end position="137"/>
    </location>
</feature>
<evidence type="ECO:0000313" key="3">
    <source>
        <dbReference type="Proteomes" id="UP000198683"/>
    </source>
</evidence>
<sequence length="137" mass="13859">MRISKRITAALVTAGAMTVAGLATAAPASAAAYGGQCGSGYGVVNHATISGKGTVYLTYNNSNGYNCVVTIRDKAGSAVPMFAGIARSDDSAWAAVDEGNYTTYAGPVYRYAKGTCVTWGGAISGSYAGDEDTNCDS</sequence>
<gene>
    <name evidence="2" type="ORF">SAMN05421874_107286</name>
</gene>
<evidence type="ECO:0000313" key="2">
    <source>
        <dbReference type="EMBL" id="SDK42751.1"/>
    </source>
</evidence>
<keyword evidence="3" id="KW-1185">Reference proteome</keyword>
<protein>
    <recommendedName>
        <fullName evidence="4">Spore-associated protein A</fullName>
    </recommendedName>
</protein>
<name>A0A1G9BTF3_9ACTN</name>
<dbReference type="AlphaFoldDB" id="A0A1G9BTF3"/>
<evidence type="ECO:0000256" key="1">
    <source>
        <dbReference type="SAM" id="SignalP"/>
    </source>
</evidence>
<dbReference type="Proteomes" id="UP000198683">
    <property type="component" value="Unassembled WGS sequence"/>
</dbReference>
<proteinExistence type="predicted"/>
<dbReference type="STRING" id="683260.SAMN05421874_107286"/>
<feature type="signal peptide" evidence="1">
    <location>
        <begin position="1"/>
        <end position="25"/>
    </location>
</feature>
<reference evidence="2 3" key="1">
    <citation type="submission" date="2016-10" db="EMBL/GenBank/DDBJ databases">
        <authorList>
            <person name="de Groot N.N."/>
        </authorList>
    </citation>
    <scope>NUCLEOTIDE SEQUENCE [LARGE SCALE GENOMIC DNA]</scope>
    <source>
        <strain evidence="2 3">CGMCC 4.5681</strain>
    </source>
</reference>
<evidence type="ECO:0008006" key="4">
    <source>
        <dbReference type="Google" id="ProtNLM"/>
    </source>
</evidence>
<accession>A0A1G9BTF3</accession>